<dbReference type="OrthoDB" id="5297879at2"/>
<keyword evidence="3" id="KW-0614">Plasmid</keyword>
<evidence type="ECO:0000313" key="3">
    <source>
        <dbReference type="EMBL" id="ART61270.1"/>
    </source>
</evidence>
<dbReference type="Pfam" id="PF00816">
    <property type="entry name" value="Histone_HNS"/>
    <property type="match status" value="1"/>
</dbReference>
<dbReference type="RefSeq" id="WP_086929040.1">
    <property type="nucleotide sequence ID" value="NZ_CP021363.1"/>
</dbReference>
<feature type="region of interest" description="Disordered" evidence="1">
    <location>
        <begin position="200"/>
        <end position="269"/>
    </location>
</feature>
<evidence type="ECO:0000256" key="1">
    <source>
        <dbReference type="SAM" id="MobiDB-lite"/>
    </source>
</evidence>
<sequence length="284" mass="30214">MIDQIQAIINESVEKFAECRRLGLIGMNTHEGADLDIGAAINELRAQKNAIINGEAAIMKIINEAKDQIDAQKHLLGERVKSKFFENMTALLDEGLITKPEILGHLGVAVPAYKNNGQQAAGETKSPRPIKFLNVETGDSWSGRGPIPKWLNAALKMGHTKEQYLVKADATKALPTVTAAVKDAADVKSRIVGDEVLAASVPAGNPDPQGNNAQEPGADSTKPNPDHVTPVVQDPAVEINSASDSIGDSGSFAIDQNDLNGPGNDNSDLIESMISEMSDTTEVF</sequence>
<reference evidence="3" key="1">
    <citation type="submission" date="2017-05" db="EMBL/GenBank/DDBJ databases">
        <title>Polyphasic characterization of four soil-derived phenanthrene-degrading Acidovorax strains and proposal of Acidovorax phenanthrenivorans sp. nov.</title>
        <authorList>
            <person name="Singleton D."/>
            <person name="Lee J."/>
            <person name="Dickey A.N."/>
            <person name="Stroud A."/>
            <person name="Scholl E.H."/>
            <person name="Wright F.A."/>
            <person name="Aitken M.D."/>
        </authorList>
    </citation>
    <scope>NUCLEOTIDE SEQUENCE</scope>
    <source>
        <strain evidence="3">P4</strain>
        <plasmid evidence="3">pACP4.1</plasmid>
    </source>
</reference>
<proteinExistence type="predicted"/>
<evidence type="ECO:0000313" key="4">
    <source>
        <dbReference type="Proteomes" id="UP000194440"/>
    </source>
</evidence>
<feature type="compositionally biased region" description="Polar residues" evidence="1">
    <location>
        <begin position="257"/>
        <end position="269"/>
    </location>
</feature>
<dbReference type="KEGG" id="acip:CBP36_20095"/>
<dbReference type="GO" id="GO:0003677">
    <property type="term" value="F:DNA binding"/>
    <property type="evidence" value="ECO:0007669"/>
    <property type="project" value="InterPro"/>
</dbReference>
<dbReference type="EMBL" id="CP021367">
    <property type="protein sequence ID" value="ART61270.1"/>
    <property type="molecule type" value="Genomic_DNA"/>
</dbReference>
<geneLocation type="plasmid" evidence="3 4">
    <name>pACP4.1</name>
</geneLocation>
<gene>
    <name evidence="3" type="ORF">CBP36_20095</name>
</gene>
<dbReference type="SUPFAM" id="SSF81273">
    <property type="entry name" value="H-NS histone-like proteins"/>
    <property type="match status" value="1"/>
</dbReference>
<keyword evidence="4" id="KW-1185">Reference proteome</keyword>
<name>A0A240UJS2_9BURK</name>
<dbReference type="Gene3D" id="4.10.430.10">
    <property type="entry name" value="Histone-like protein H-NS, C-terminal domain"/>
    <property type="match status" value="1"/>
</dbReference>
<dbReference type="Proteomes" id="UP000194440">
    <property type="component" value="Plasmid pACP4.1"/>
</dbReference>
<protein>
    <recommendedName>
        <fullName evidence="2">DNA-binding protein H-NS-like C-terminal domain-containing protein</fullName>
    </recommendedName>
</protein>
<dbReference type="InterPro" id="IPR037150">
    <property type="entry name" value="H-NS_C_dom_sf"/>
</dbReference>
<dbReference type="SMART" id="SM00528">
    <property type="entry name" value="HNS"/>
    <property type="match status" value="1"/>
</dbReference>
<dbReference type="KEGG" id="acis:CBP35_20075"/>
<evidence type="ECO:0000259" key="2">
    <source>
        <dbReference type="SMART" id="SM00528"/>
    </source>
</evidence>
<feature type="domain" description="DNA-binding protein H-NS-like C-terminal" evidence="2">
    <location>
        <begin position="122"/>
        <end position="166"/>
    </location>
</feature>
<dbReference type="InterPro" id="IPR027444">
    <property type="entry name" value="H-NS_C_dom"/>
</dbReference>
<organism evidence="3 4">
    <name type="scientific">Acidovorax carolinensis</name>
    <dbReference type="NCBI Taxonomy" id="553814"/>
    <lineage>
        <taxon>Bacteria</taxon>
        <taxon>Pseudomonadati</taxon>
        <taxon>Pseudomonadota</taxon>
        <taxon>Betaproteobacteria</taxon>
        <taxon>Burkholderiales</taxon>
        <taxon>Comamonadaceae</taxon>
        <taxon>Acidovorax</taxon>
    </lineage>
</organism>
<accession>A0A240UJS2</accession>
<dbReference type="AlphaFoldDB" id="A0A240UJS2"/>